<feature type="region of interest" description="Disordered" evidence="5">
    <location>
        <begin position="1"/>
        <end position="69"/>
    </location>
</feature>
<evidence type="ECO:0000256" key="4">
    <source>
        <dbReference type="ARBA" id="ARBA00023172"/>
    </source>
</evidence>
<keyword evidence="8" id="KW-1185">Reference proteome</keyword>
<evidence type="ECO:0000313" key="8">
    <source>
        <dbReference type="Proteomes" id="UP001529510"/>
    </source>
</evidence>
<dbReference type="GO" id="GO:0006310">
    <property type="term" value="P:DNA recombination"/>
    <property type="evidence" value="ECO:0007669"/>
    <property type="project" value="UniProtKB-KW"/>
</dbReference>
<evidence type="ECO:0000313" key="7">
    <source>
        <dbReference type="EMBL" id="KAL0194534.1"/>
    </source>
</evidence>
<feature type="region of interest" description="Disordered" evidence="5">
    <location>
        <begin position="321"/>
        <end position="361"/>
    </location>
</feature>
<feature type="region of interest" description="Disordered" evidence="5">
    <location>
        <begin position="877"/>
        <end position="939"/>
    </location>
</feature>
<dbReference type="InterPro" id="IPR011010">
    <property type="entry name" value="DNA_brk_join_enz"/>
</dbReference>
<evidence type="ECO:0000256" key="5">
    <source>
        <dbReference type="SAM" id="MobiDB-lite"/>
    </source>
</evidence>
<proteinExistence type="inferred from homology"/>
<dbReference type="InterPro" id="IPR013762">
    <property type="entry name" value="Integrase-like_cat_sf"/>
</dbReference>
<sequence length="1367" mass="149810">RSGCYTRGGSQMDLLEGMETGDPLSAARSEGSEARTAATSSQGTGSSLHLSSSEEGDLESTAEEASPQSVQYEELLEVVTRAVAKLNIDWPTEEKAAPQKAFIELAFLRSSFFLGGKPPSPRRSLPFFPDLHKEISRSWERPYSARLFIPASDYYGNVAGLDERAYKAMPRVEQTLASYLSPGAASSLKAPTLPSKPLCSTSSLVGKGMPPYHADLLKGLAESDKVDLEELHRTADLALRATKETARAVGRSMAAMVAAERHLWSTLSNMKEKDRVFLLDAPLEPSGLFGDAVDSVVSRYQEARKQAAAFQRYLPRRSSSYQEVQKLSVATRAPPPRDRDSRHSRPGRPPATKRVAPTGEERVAPHYTVSVSLLSLPALQGTAASGECLSWIFSPELVAEPGRSSPPLRQSPAGPPLQGSELAVQPTPEGSLERLVPLVDYLAAWKLLPNVSAWVLRTVEKGYAIQFAASLPPFDRVFPTLVGPKQALVMEQEVETLLRKEAIEVVPPHDRESGFYSRYFIVPKKDGGLRPIIDLRRLNRSVMKLKFKMLTVKQVVSQIRSEDWFVTIDLKDAYFHVSILPQHRKFLRFAFRGEAYQYWVLPFGLALSPRTFTKCVDAALVPLRLQGIRILNYIDDWMILAESESLAARHRDAVLAHMKALGLRLNAKKSVLSPLQRTTYLGVVWDSTTMQARLSPARNESILAAVKRVKEGRSLTVKQFQQLLGLMAAVSNVIPFGLLYMRPLQWWLKTKGFSPRGNPLRMIKVTRRGLRALDVEEAVVPKSGPGIGSLLLPRHAGDRCIPHRMLGGHEWPLCPSWHINCLKMLAVSPRGGEADMGNLWSSPSGSLRHEGEHAISSSSPGAGCYGTDVAEATSVCFSPDRSAPGSSGESPPGQRQFTTSSPVLAGPSVVLGPDISPQRLSMGDSRQEGSPLTGGGHHPSPPPGLWKLWLIASGLSTEVVETILQKLYALKWKLLTSWCGERQQDPANCPVGTVLEFLQARFSTGLSHSTLKVYVAPISAYHAPLGGMPVGKVPLVVRFLRGVLRPPTRPHIPTWDLAVVLEALCRPPFEPIEDIPVRFLTIKTALLLALTSLKRVGDLQALSVAPSHLEFAPRMTKAFLYPRPGYVPKVPTNTPQPVVLQAFCPPPFREPDQQKQNCMCPVRALDAYAHRAALWCKSDQLFVCYGPPKKGYPATKQTLSRWIVDAISTAYESSDLPSLLGVKAHSTRAMAASKALMAGVPIQDICDAAGWSTPLTFVSHSQLFCSPALAPPLGRDLEVWWRGHLVPIAFSDAARVPEGERPRCCVSIHPSGIPAERSLHPQKLTPAASHVLLCFLVDDVIRLLHIPPKAVSFPLGTMVTCVTWDVL</sequence>
<dbReference type="EC" id="3.1.26.4" evidence="2"/>
<dbReference type="SUPFAM" id="SSF56349">
    <property type="entry name" value="DNA breaking-rejoining enzymes"/>
    <property type="match status" value="1"/>
</dbReference>
<dbReference type="PROSITE" id="PS50878">
    <property type="entry name" value="RT_POL"/>
    <property type="match status" value="1"/>
</dbReference>
<accession>A0ABD0R7P4</accession>
<feature type="non-terminal residue" evidence="7">
    <location>
        <position position="1"/>
    </location>
</feature>
<dbReference type="Gene3D" id="1.10.443.10">
    <property type="entry name" value="Intergrase catalytic core"/>
    <property type="match status" value="1"/>
</dbReference>
<dbReference type="Pfam" id="PF00078">
    <property type="entry name" value="RVT_1"/>
    <property type="match status" value="1"/>
</dbReference>
<evidence type="ECO:0000256" key="3">
    <source>
        <dbReference type="ARBA" id="ARBA00023125"/>
    </source>
</evidence>
<keyword evidence="3" id="KW-0238">DNA-binding</keyword>
<feature type="region of interest" description="Disordered" evidence="5">
    <location>
        <begin position="402"/>
        <end position="428"/>
    </location>
</feature>
<dbReference type="CDD" id="cd03714">
    <property type="entry name" value="RT_DIRS1"/>
    <property type="match status" value="1"/>
</dbReference>
<dbReference type="Proteomes" id="UP001529510">
    <property type="component" value="Unassembled WGS sequence"/>
</dbReference>
<gene>
    <name evidence="7" type="ORF">M9458_008106</name>
</gene>
<name>A0ABD0R7P4_CIRMR</name>
<dbReference type="Gene3D" id="3.10.10.10">
    <property type="entry name" value="HIV Type 1 Reverse Transcriptase, subunit A, domain 1"/>
    <property type="match status" value="1"/>
</dbReference>
<feature type="compositionally biased region" description="Low complexity" evidence="5">
    <location>
        <begin position="36"/>
        <end position="53"/>
    </location>
</feature>
<evidence type="ECO:0000256" key="2">
    <source>
        <dbReference type="ARBA" id="ARBA00012180"/>
    </source>
</evidence>
<comment type="similarity">
    <text evidence="1">Belongs to the beta type-B retroviral polymerase family. HERV class-II K(HML-2) pol subfamily.</text>
</comment>
<feature type="compositionally biased region" description="Low complexity" evidence="5">
    <location>
        <begin position="884"/>
        <end position="893"/>
    </location>
</feature>
<dbReference type="Gene3D" id="1.10.150.130">
    <property type="match status" value="1"/>
</dbReference>
<feature type="region of interest" description="Disordered" evidence="5">
    <location>
        <begin position="836"/>
        <end position="862"/>
    </location>
</feature>
<dbReference type="PANTHER" id="PTHR35617:SF3">
    <property type="entry name" value="CORE-BINDING (CB) DOMAIN-CONTAINING PROTEIN"/>
    <property type="match status" value="1"/>
</dbReference>
<evidence type="ECO:0000259" key="6">
    <source>
        <dbReference type="PROSITE" id="PS50878"/>
    </source>
</evidence>
<dbReference type="InterPro" id="IPR043502">
    <property type="entry name" value="DNA/RNA_pol_sf"/>
</dbReference>
<protein>
    <recommendedName>
        <fullName evidence="2">ribonuclease H</fullName>
        <ecNumber evidence="2">3.1.26.4</ecNumber>
    </recommendedName>
</protein>
<dbReference type="InterPro" id="IPR010998">
    <property type="entry name" value="Integrase_recombinase_N"/>
</dbReference>
<feature type="domain" description="Reverse transcriptase" evidence="6">
    <location>
        <begin position="503"/>
        <end position="685"/>
    </location>
</feature>
<keyword evidence="4" id="KW-0233">DNA recombination</keyword>
<dbReference type="PANTHER" id="PTHR35617">
    <property type="entry name" value="PHAGE_INTEGRASE DOMAIN-CONTAINING PROTEIN"/>
    <property type="match status" value="1"/>
</dbReference>
<reference evidence="7 8" key="1">
    <citation type="submission" date="2024-05" db="EMBL/GenBank/DDBJ databases">
        <title>Genome sequencing and assembly of Indian major carp, Cirrhinus mrigala (Hamilton, 1822).</title>
        <authorList>
            <person name="Mohindra V."/>
            <person name="Chowdhury L.M."/>
            <person name="Lal K."/>
            <person name="Jena J.K."/>
        </authorList>
    </citation>
    <scope>NUCLEOTIDE SEQUENCE [LARGE SCALE GENOMIC DNA]</scope>
    <source>
        <strain evidence="7">CM1030</strain>
        <tissue evidence="7">Blood</tissue>
    </source>
</reference>
<dbReference type="Gene3D" id="3.30.70.270">
    <property type="match status" value="1"/>
</dbReference>
<organism evidence="7 8">
    <name type="scientific">Cirrhinus mrigala</name>
    <name type="common">Mrigala</name>
    <dbReference type="NCBI Taxonomy" id="683832"/>
    <lineage>
        <taxon>Eukaryota</taxon>
        <taxon>Metazoa</taxon>
        <taxon>Chordata</taxon>
        <taxon>Craniata</taxon>
        <taxon>Vertebrata</taxon>
        <taxon>Euteleostomi</taxon>
        <taxon>Actinopterygii</taxon>
        <taxon>Neopterygii</taxon>
        <taxon>Teleostei</taxon>
        <taxon>Ostariophysi</taxon>
        <taxon>Cypriniformes</taxon>
        <taxon>Cyprinidae</taxon>
        <taxon>Labeoninae</taxon>
        <taxon>Labeonini</taxon>
        <taxon>Cirrhinus</taxon>
    </lineage>
</organism>
<dbReference type="InterPro" id="IPR043128">
    <property type="entry name" value="Rev_trsase/Diguanyl_cyclase"/>
</dbReference>
<dbReference type="GO" id="GO:0003677">
    <property type="term" value="F:DNA binding"/>
    <property type="evidence" value="ECO:0007669"/>
    <property type="project" value="UniProtKB-KW"/>
</dbReference>
<comment type="caution">
    <text evidence="7">The sequence shown here is derived from an EMBL/GenBank/DDBJ whole genome shotgun (WGS) entry which is preliminary data.</text>
</comment>
<dbReference type="SUPFAM" id="SSF56672">
    <property type="entry name" value="DNA/RNA polymerases"/>
    <property type="match status" value="1"/>
</dbReference>
<dbReference type="EMBL" id="JAMKFB020000004">
    <property type="protein sequence ID" value="KAL0194534.1"/>
    <property type="molecule type" value="Genomic_DNA"/>
</dbReference>
<dbReference type="SUPFAM" id="SSF47823">
    <property type="entry name" value="lambda integrase-like, N-terminal domain"/>
    <property type="match status" value="1"/>
</dbReference>
<dbReference type="InterPro" id="IPR000477">
    <property type="entry name" value="RT_dom"/>
</dbReference>
<dbReference type="GO" id="GO:0004523">
    <property type="term" value="F:RNA-DNA hybrid ribonuclease activity"/>
    <property type="evidence" value="ECO:0007669"/>
    <property type="project" value="UniProtKB-EC"/>
</dbReference>
<evidence type="ECO:0000256" key="1">
    <source>
        <dbReference type="ARBA" id="ARBA00010879"/>
    </source>
</evidence>